<reference evidence="1" key="1">
    <citation type="submission" date="2021-09" db="EMBL/GenBank/DDBJ databases">
        <title>The genome of Mauremys mutica provides insights into the evolution of semi-aquatic lifestyle.</title>
        <authorList>
            <person name="Gong S."/>
            <person name="Gao Y."/>
        </authorList>
    </citation>
    <scope>NUCLEOTIDE SEQUENCE</scope>
    <source>
        <strain evidence="1">MM-2020</strain>
        <tissue evidence="1">Muscle</tissue>
    </source>
</reference>
<dbReference type="AlphaFoldDB" id="A0A9D3XVQ1"/>
<gene>
    <name evidence="1" type="ORF">KIL84_019817</name>
</gene>
<sequence length="117" mass="13057">MKGSSTRLKMSSFCFPYVGEIMRGTPYSKSLWSCASTNAPTNLAVNKSTASTHDMAHMLVTCVRSPHILVLGRRIAPVLLLTELNQHVQTLGFFYKETFDFRLQSDKRKQAVSCVGI</sequence>
<proteinExistence type="predicted"/>
<keyword evidence="2" id="KW-1185">Reference proteome</keyword>
<name>A0A9D3XVQ1_9SAUR</name>
<organism evidence="1 2">
    <name type="scientific">Mauremys mutica</name>
    <name type="common">yellowpond turtle</name>
    <dbReference type="NCBI Taxonomy" id="74926"/>
    <lineage>
        <taxon>Eukaryota</taxon>
        <taxon>Metazoa</taxon>
        <taxon>Chordata</taxon>
        <taxon>Craniata</taxon>
        <taxon>Vertebrata</taxon>
        <taxon>Euteleostomi</taxon>
        <taxon>Archelosauria</taxon>
        <taxon>Testudinata</taxon>
        <taxon>Testudines</taxon>
        <taxon>Cryptodira</taxon>
        <taxon>Durocryptodira</taxon>
        <taxon>Testudinoidea</taxon>
        <taxon>Geoemydidae</taxon>
        <taxon>Geoemydinae</taxon>
        <taxon>Mauremys</taxon>
    </lineage>
</organism>
<comment type="caution">
    <text evidence="1">The sequence shown here is derived from an EMBL/GenBank/DDBJ whole genome shotgun (WGS) entry which is preliminary data.</text>
</comment>
<dbReference type="EMBL" id="JAHDVG010000463">
    <property type="protein sequence ID" value="KAH1187068.1"/>
    <property type="molecule type" value="Genomic_DNA"/>
</dbReference>
<dbReference type="Proteomes" id="UP000827986">
    <property type="component" value="Unassembled WGS sequence"/>
</dbReference>
<evidence type="ECO:0000313" key="1">
    <source>
        <dbReference type="EMBL" id="KAH1187068.1"/>
    </source>
</evidence>
<protein>
    <submittedName>
        <fullName evidence="1">Uncharacterized protein</fullName>
    </submittedName>
</protein>
<accession>A0A9D3XVQ1</accession>
<evidence type="ECO:0000313" key="2">
    <source>
        <dbReference type="Proteomes" id="UP000827986"/>
    </source>
</evidence>